<feature type="compositionally biased region" description="Low complexity" evidence="1">
    <location>
        <begin position="34"/>
        <end position="43"/>
    </location>
</feature>
<feature type="transmembrane region" description="Helical" evidence="2">
    <location>
        <begin position="1132"/>
        <end position="1154"/>
    </location>
</feature>
<feature type="compositionally biased region" description="Basic and acidic residues" evidence="1">
    <location>
        <begin position="1015"/>
        <end position="1035"/>
    </location>
</feature>
<feature type="region of interest" description="Disordered" evidence="1">
    <location>
        <begin position="596"/>
        <end position="651"/>
    </location>
</feature>
<protein>
    <submittedName>
        <fullName evidence="3">Uncharacterized protein</fullName>
    </submittedName>
</protein>
<evidence type="ECO:0000256" key="2">
    <source>
        <dbReference type="SAM" id="Phobius"/>
    </source>
</evidence>
<gene>
    <name evidence="3" type="ORF">Cvel_133</name>
</gene>
<sequence length="1266" mass="139071">MCPSSVKSTASRPTTGSYKQSTAEWKTKRASLPADAQSASSTAAKSLTLMESIVSPSPFAGSRSREGGFVLAGLTPFIRLAARQGGQVIGAGRVPSISTAGSSRAAGTRSSRLEREAGDDLEMESVAGEETIMEMERVADEETIMEMERVADEETIINDFRRLTSNEDEDSGRTKNIVSMTLTAPEAALLLEHRALLEADWEAYNLGRRGGSWAVECTQLDVQNEVWTTAGCVTTGAEDGMVTGEEVKCECEIRAMEAVFIIAQRYIQAAELTPTTGTSREAVREKLSDVGFEFLLQTVSLATTFVLGLILALFFTALSIERRLLPEVPQGPSSFSLCACSRRLKGRARKTTMLRAVRYRPEGGPGEGRLKAAADRHTELEGQGGREKRKGKAGETATKEDSPVEEGREKQEEELAVARALFASPPHAARIRKYLNPRRILAFHLAKATGNSPDPHSLVRSETETETRHGDRGESKKKNTKARPGYTRCLSRFQCSVCRLISRLLMQETTLGCEDAVQIRSALRLRASEEREAVEGYLNTKTYAENQANKQEELWSTMVIEMRGRQYELGLPFDFEEMKTRLLRALRSCQKEKGEGKVQKIKLEGDGSSSSLSSASSSESHTTPPTEGLRRSSTGEEEGEVPGEGVNEESSDILDDVEALLADITMQIEGTADPDGTAHRNLEERVAMLEQKLRMQHSDQQQNGATTPADDRTAGRGGKGEFTIDVPTSRRGSGEEEEMDRLLLDLDKEGSMPMQSDDLPFPEAELEAVMPTPVRVASEESSDVDEEGEAELKEKQTDEEAARIKDKGKAKGKTRRQSRQQVGEKVIAVLQDLAAAGLHVRVRRWRAPMAILAPTDASREGTLPLRARYCLWNFPQLCWNSMQRALLMIRISRASAISEISDQTLLTESLVFSSKLLLSLCFVLLLNLGTILVGETDERHTNRRPAEVNTAPSGFGLAGYGDLEAFASAAFIKSLLVFLSVEILFALSIEGALSSIWSPASTCGGVQPEFLLWKSRTDTQKEDQDRDGKTEESKKGKPARKGGNRDKGRANVKRKPSSVLVTSEAATERERGKRERRVSVLAEPPKGLQRLAYHDFGPGLSPTAGRAKVPRWVSARVYVRCRRQEVFAQQCLVGLSVAVFGLLMGLFLVIGFAGESFPLRHKQFVLREYLLCNLLILSFTVALPFLWGFLQGCVVWMSCRFGFCDRLINAVPSLVMFPELTRSRYVTPGKDVVKNLDGAPTADWVVPRGGALLDSRGGREGMGGES</sequence>
<feature type="transmembrane region" description="Helical" evidence="2">
    <location>
        <begin position="294"/>
        <end position="315"/>
    </location>
</feature>
<feature type="region of interest" description="Disordered" evidence="1">
    <location>
        <begin position="1"/>
        <end position="43"/>
    </location>
</feature>
<dbReference type="PhylomeDB" id="A0A0G4IG55"/>
<feature type="compositionally biased region" description="Polar residues" evidence="1">
    <location>
        <begin position="1"/>
        <end position="24"/>
    </location>
</feature>
<feature type="compositionally biased region" description="Basic and acidic residues" evidence="1">
    <location>
        <begin position="790"/>
        <end position="809"/>
    </location>
</feature>
<dbReference type="AlphaFoldDB" id="A0A0G4IG55"/>
<evidence type="ECO:0000313" key="3">
    <source>
        <dbReference type="EMBL" id="CEM56221.1"/>
    </source>
</evidence>
<feature type="compositionally biased region" description="Low complexity" evidence="1">
    <location>
        <begin position="608"/>
        <end position="620"/>
    </location>
</feature>
<reference evidence="3" key="1">
    <citation type="submission" date="2014-11" db="EMBL/GenBank/DDBJ databases">
        <authorList>
            <person name="Otto D Thomas"/>
            <person name="Naeem Raeece"/>
        </authorList>
    </citation>
    <scope>NUCLEOTIDE SEQUENCE</scope>
</reference>
<feature type="compositionally biased region" description="Basic and acidic residues" evidence="1">
    <location>
        <begin position="596"/>
        <end position="605"/>
    </location>
</feature>
<feature type="region of interest" description="Disordered" evidence="1">
    <location>
        <begin position="359"/>
        <end position="412"/>
    </location>
</feature>
<feature type="transmembrane region" description="Helical" evidence="2">
    <location>
        <begin position="1174"/>
        <end position="1197"/>
    </location>
</feature>
<dbReference type="EMBL" id="CDMZ01005953">
    <property type="protein sequence ID" value="CEM56221.1"/>
    <property type="molecule type" value="Genomic_DNA"/>
</dbReference>
<feature type="compositionally biased region" description="Basic and acidic residues" evidence="1">
    <location>
        <begin position="397"/>
        <end position="412"/>
    </location>
</feature>
<feature type="region of interest" description="Disordered" evidence="1">
    <location>
        <begin position="96"/>
        <end position="115"/>
    </location>
</feature>
<feature type="transmembrane region" description="Helical" evidence="2">
    <location>
        <begin position="916"/>
        <end position="934"/>
    </location>
</feature>
<name>A0A0G4IG55_9ALVE</name>
<feature type="compositionally biased region" description="Acidic residues" evidence="1">
    <location>
        <begin position="635"/>
        <end position="651"/>
    </location>
</feature>
<feature type="compositionally biased region" description="Basic and acidic residues" evidence="1">
    <location>
        <begin position="457"/>
        <end position="477"/>
    </location>
</feature>
<organism evidence="3">
    <name type="scientific">Chromera velia CCMP2878</name>
    <dbReference type="NCBI Taxonomy" id="1169474"/>
    <lineage>
        <taxon>Eukaryota</taxon>
        <taxon>Sar</taxon>
        <taxon>Alveolata</taxon>
        <taxon>Colpodellida</taxon>
        <taxon>Chromeraceae</taxon>
        <taxon>Chromera</taxon>
    </lineage>
</organism>
<feature type="compositionally biased region" description="Basic and acidic residues" evidence="1">
    <location>
        <begin position="368"/>
        <end position="386"/>
    </location>
</feature>
<keyword evidence="2" id="KW-0812">Transmembrane</keyword>
<feature type="compositionally biased region" description="Low complexity" evidence="1">
    <location>
        <begin position="98"/>
        <end position="110"/>
    </location>
</feature>
<feature type="compositionally biased region" description="Acidic residues" evidence="1">
    <location>
        <begin position="780"/>
        <end position="789"/>
    </location>
</feature>
<keyword evidence="2" id="KW-0472">Membrane</keyword>
<keyword evidence="2" id="KW-1133">Transmembrane helix</keyword>
<evidence type="ECO:0000256" key="1">
    <source>
        <dbReference type="SAM" id="MobiDB-lite"/>
    </source>
</evidence>
<feature type="region of interest" description="Disordered" evidence="1">
    <location>
        <begin position="1015"/>
        <end position="1079"/>
    </location>
</feature>
<dbReference type="VEuPathDB" id="CryptoDB:Cvel_133"/>
<feature type="region of interest" description="Disordered" evidence="1">
    <location>
        <begin position="776"/>
        <end position="819"/>
    </location>
</feature>
<accession>A0A0G4IG55</accession>
<feature type="region of interest" description="Disordered" evidence="1">
    <location>
        <begin position="695"/>
        <end position="738"/>
    </location>
</feature>
<proteinExistence type="predicted"/>
<feature type="region of interest" description="Disordered" evidence="1">
    <location>
        <begin position="448"/>
        <end position="483"/>
    </location>
</feature>